<dbReference type="InterPro" id="IPR045851">
    <property type="entry name" value="AMP-bd_C_sf"/>
</dbReference>
<name>A0ABP7JCR5_9ACTN</name>
<proteinExistence type="predicted"/>
<dbReference type="RefSeq" id="WP_344951643.1">
    <property type="nucleotide sequence ID" value="NZ_BAAAZR010000043.1"/>
</dbReference>
<accession>A0ABP7JCR5</accession>
<keyword evidence="4" id="KW-1185">Reference proteome</keyword>
<dbReference type="InterPro" id="IPR042099">
    <property type="entry name" value="ANL_N_sf"/>
</dbReference>
<dbReference type="InterPro" id="IPR020845">
    <property type="entry name" value="AMP-binding_CS"/>
</dbReference>
<dbReference type="CDD" id="cd05930">
    <property type="entry name" value="A_NRPS"/>
    <property type="match status" value="1"/>
</dbReference>
<dbReference type="SUPFAM" id="SSF56801">
    <property type="entry name" value="Acetyl-CoA synthetase-like"/>
    <property type="match status" value="1"/>
</dbReference>
<sequence length="509" mass="55236">MPEPTEPARAAVPGTTLERFLWHARATPHAPAVQDETRELGYQALLSAVREQATRLEAGGARRGSHVAIESGYGTGYVVALLATWLLEAVAVPLDPASPADRRRYQVQKARCDVAATGPGADGVVERAVAEVAAAGDGGDGREPAAYILFTSGSTGVPKGVEVEHPALLNMLDYFVRALSLRPGDRMLAHSNIVFDMSVPEMLMPLISGGTIAVAPPRSARNPEFFADWLRAHPVDAAWATPSQLRLLLPFLHRERVFATLISGGEALTSALTDDLWDVTGTLWNAYGPTEITVVGLCTQVLPPYRDPMPIGRPLTGLRAHVLDERQRPVPAGTVGELFLSGIGVARGYAGDAELTARAFVMGPDGERMYRTGDLVRVGPDGQHYFHGRRDDQVKIRGHRVEPGEIEAVAQQVPFVSQAIAVLSDALRAQPDLYLAVATAPGHIVDEAELRAPLRRLLPAYMQPRRVLFFDELPRNTAGKTSRQIVRQMVDERLKADLRTRTPAHMEGM</sequence>
<dbReference type="Gene3D" id="3.40.50.12780">
    <property type="entry name" value="N-terminal domain of ligase-like"/>
    <property type="match status" value="1"/>
</dbReference>
<dbReference type="NCBIfam" id="TIGR01733">
    <property type="entry name" value="AA-adenyl-dom"/>
    <property type="match status" value="1"/>
</dbReference>
<evidence type="ECO:0000259" key="2">
    <source>
        <dbReference type="Pfam" id="PF13193"/>
    </source>
</evidence>
<evidence type="ECO:0000313" key="4">
    <source>
        <dbReference type="Proteomes" id="UP001500888"/>
    </source>
</evidence>
<dbReference type="PROSITE" id="PS00455">
    <property type="entry name" value="AMP_BINDING"/>
    <property type="match status" value="1"/>
</dbReference>
<protein>
    <recommendedName>
        <fullName evidence="5">Amino acid adenylation domain-containing protein</fullName>
    </recommendedName>
</protein>
<dbReference type="PANTHER" id="PTHR45527:SF1">
    <property type="entry name" value="FATTY ACID SYNTHASE"/>
    <property type="match status" value="1"/>
</dbReference>
<dbReference type="Gene3D" id="3.30.300.30">
    <property type="match status" value="1"/>
</dbReference>
<comment type="caution">
    <text evidence="3">The sequence shown here is derived from an EMBL/GenBank/DDBJ whole genome shotgun (WGS) entry which is preliminary data.</text>
</comment>
<dbReference type="InterPro" id="IPR000873">
    <property type="entry name" value="AMP-dep_synth/lig_dom"/>
</dbReference>
<evidence type="ECO:0000313" key="3">
    <source>
        <dbReference type="EMBL" id="GAA3840630.1"/>
    </source>
</evidence>
<dbReference type="InterPro" id="IPR025110">
    <property type="entry name" value="AMP-bd_C"/>
</dbReference>
<dbReference type="Pfam" id="PF00501">
    <property type="entry name" value="AMP-binding"/>
    <property type="match status" value="1"/>
</dbReference>
<dbReference type="Proteomes" id="UP001500888">
    <property type="component" value="Unassembled WGS sequence"/>
</dbReference>
<gene>
    <name evidence="3" type="ORF">GCM10022226_73910</name>
</gene>
<feature type="domain" description="AMP-dependent synthetase/ligase" evidence="1">
    <location>
        <begin position="22"/>
        <end position="349"/>
    </location>
</feature>
<dbReference type="PANTHER" id="PTHR45527">
    <property type="entry name" value="NONRIBOSOMAL PEPTIDE SYNTHETASE"/>
    <property type="match status" value="1"/>
</dbReference>
<evidence type="ECO:0008006" key="5">
    <source>
        <dbReference type="Google" id="ProtNLM"/>
    </source>
</evidence>
<dbReference type="Pfam" id="PF13193">
    <property type="entry name" value="AMP-binding_C"/>
    <property type="match status" value="1"/>
</dbReference>
<organism evidence="3 4">
    <name type="scientific">Sphaerisporangium flaviroseum</name>
    <dbReference type="NCBI Taxonomy" id="509199"/>
    <lineage>
        <taxon>Bacteria</taxon>
        <taxon>Bacillati</taxon>
        <taxon>Actinomycetota</taxon>
        <taxon>Actinomycetes</taxon>
        <taxon>Streptosporangiales</taxon>
        <taxon>Streptosporangiaceae</taxon>
        <taxon>Sphaerisporangium</taxon>
    </lineage>
</organism>
<reference evidence="4" key="1">
    <citation type="journal article" date="2019" name="Int. J. Syst. Evol. Microbiol.">
        <title>The Global Catalogue of Microorganisms (GCM) 10K type strain sequencing project: providing services to taxonomists for standard genome sequencing and annotation.</title>
        <authorList>
            <consortium name="The Broad Institute Genomics Platform"/>
            <consortium name="The Broad Institute Genome Sequencing Center for Infectious Disease"/>
            <person name="Wu L."/>
            <person name="Ma J."/>
        </authorList>
    </citation>
    <scope>NUCLEOTIDE SEQUENCE [LARGE SCALE GENOMIC DNA]</scope>
    <source>
        <strain evidence="4">JCM 16908</strain>
    </source>
</reference>
<dbReference type="EMBL" id="BAAAZR010000043">
    <property type="protein sequence ID" value="GAA3840630.1"/>
    <property type="molecule type" value="Genomic_DNA"/>
</dbReference>
<feature type="domain" description="AMP-binding enzyme C-terminal" evidence="2">
    <location>
        <begin position="405"/>
        <end position="480"/>
    </location>
</feature>
<dbReference type="InterPro" id="IPR010071">
    <property type="entry name" value="AA_adenyl_dom"/>
</dbReference>
<evidence type="ECO:0000259" key="1">
    <source>
        <dbReference type="Pfam" id="PF00501"/>
    </source>
</evidence>